<feature type="transmembrane region" description="Helical" evidence="1">
    <location>
        <begin position="82"/>
        <end position="102"/>
    </location>
</feature>
<accession>A0AAJ5W1Q4</accession>
<name>A0AAJ5W1Q4_9MICO</name>
<proteinExistence type="predicted"/>
<feature type="transmembrane region" description="Helical" evidence="1">
    <location>
        <begin position="7"/>
        <end position="27"/>
    </location>
</feature>
<dbReference type="EMBL" id="CP119321">
    <property type="protein sequence ID" value="WEK13243.1"/>
    <property type="molecule type" value="Genomic_DNA"/>
</dbReference>
<evidence type="ECO:0000256" key="1">
    <source>
        <dbReference type="SAM" id="Phobius"/>
    </source>
</evidence>
<reference evidence="2" key="1">
    <citation type="submission" date="2023-03" db="EMBL/GenBank/DDBJ databases">
        <title>Andean soil-derived lignocellulolytic bacterial consortium as a source of novel taxa and putative plastic-active enzymes.</title>
        <authorList>
            <person name="Diaz-Garcia L."/>
            <person name="Chuvochina M."/>
            <person name="Feuerriegel G."/>
            <person name="Bunk B."/>
            <person name="Sproer C."/>
            <person name="Streit W.R."/>
            <person name="Rodriguez L.M."/>
            <person name="Overmann J."/>
            <person name="Jimenez D.J."/>
        </authorList>
    </citation>
    <scope>NUCLEOTIDE SEQUENCE</scope>
    <source>
        <strain evidence="2">MAG 4610</strain>
    </source>
</reference>
<evidence type="ECO:0000313" key="3">
    <source>
        <dbReference type="Proteomes" id="UP001213972"/>
    </source>
</evidence>
<feature type="transmembrane region" description="Helical" evidence="1">
    <location>
        <begin position="146"/>
        <end position="165"/>
    </location>
</feature>
<dbReference type="NCBIfam" id="NF038065">
    <property type="entry name" value="Pr6Pr"/>
    <property type="match status" value="1"/>
</dbReference>
<keyword evidence="1" id="KW-1133">Transmembrane helix</keyword>
<keyword evidence="1" id="KW-0472">Membrane</keyword>
<keyword evidence="1" id="KW-0812">Transmembrane</keyword>
<feature type="transmembrane region" description="Helical" evidence="1">
    <location>
        <begin position="197"/>
        <end position="218"/>
    </location>
</feature>
<gene>
    <name evidence="2" type="ORF">P0Y48_12390</name>
</gene>
<organism evidence="2 3">
    <name type="scientific">Candidatus Microbacterium phytovorans</name>
    <dbReference type="NCBI Taxonomy" id="3121374"/>
    <lineage>
        <taxon>Bacteria</taxon>
        <taxon>Bacillati</taxon>
        <taxon>Actinomycetota</taxon>
        <taxon>Actinomycetes</taxon>
        <taxon>Micrococcales</taxon>
        <taxon>Microbacteriaceae</taxon>
        <taxon>Microbacterium</taxon>
    </lineage>
</organism>
<dbReference type="InterPro" id="IPR049713">
    <property type="entry name" value="Pr6Pr-like"/>
</dbReference>
<sequence length="229" mass="24696">MRVDTWSVLRLVMGVVIIAAVVTQLVASITSTIELGRDLGTVIANFFSFFTILSNVLAATTLLWAGIAGLRAGRDAVESPALATTLACATTAMVITGIVYNALLRNITLPQGSEPVPWSNEVLHLIGPLFLLLDLLFAPRRRGLPWRSIAVVLAFPLVWSAYTLLRGPLVTNPANGEPWWYPYPFLNPNGPGGWPAVIVYIVVISLAFVAVGAFTVWIGRRRTTASVTA</sequence>
<feature type="transmembrane region" description="Helical" evidence="1">
    <location>
        <begin position="47"/>
        <end position="70"/>
    </location>
</feature>
<protein>
    <submittedName>
        <fullName evidence="2">Pr6Pr family membrane protein</fullName>
    </submittedName>
</protein>
<dbReference type="Proteomes" id="UP001213972">
    <property type="component" value="Chromosome"/>
</dbReference>
<evidence type="ECO:0000313" key="2">
    <source>
        <dbReference type="EMBL" id="WEK13243.1"/>
    </source>
</evidence>
<feature type="transmembrane region" description="Helical" evidence="1">
    <location>
        <begin position="122"/>
        <end position="139"/>
    </location>
</feature>
<dbReference type="AlphaFoldDB" id="A0AAJ5W1Q4"/>